<evidence type="ECO:0000313" key="2">
    <source>
        <dbReference type="EMBL" id="TWI66754.1"/>
    </source>
</evidence>
<protein>
    <recommendedName>
        <fullName evidence="1">Metallo-beta-lactamase domain-containing protein</fullName>
    </recommendedName>
</protein>
<reference evidence="2 3" key="1">
    <citation type="journal article" date="2015" name="Stand. Genomic Sci.">
        <title>Genomic Encyclopedia of Bacterial and Archaeal Type Strains, Phase III: the genomes of soil and plant-associated and newly described type strains.</title>
        <authorList>
            <person name="Whitman W.B."/>
            <person name="Woyke T."/>
            <person name="Klenk H.P."/>
            <person name="Zhou Y."/>
            <person name="Lilburn T.G."/>
            <person name="Beck B.J."/>
            <person name="De Vos P."/>
            <person name="Vandamme P."/>
            <person name="Eisen J.A."/>
            <person name="Garrity G."/>
            <person name="Hugenholtz P."/>
            <person name="Kyrpides N.C."/>
        </authorList>
    </citation>
    <scope>NUCLEOTIDE SEQUENCE [LARGE SCALE GENOMIC DNA]</scope>
    <source>
        <strain evidence="2 3">CGMCC 1.10948</strain>
    </source>
</reference>
<dbReference type="InterPro" id="IPR036866">
    <property type="entry name" value="RibonucZ/Hydroxyglut_hydro"/>
</dbReference>
<evidence type="ECO:0000313" key="3">
    <source>
        <dbReference type="Proteomes" id="UP000316291"/>
    </source>
</evidence>
<accession>A0A562RDY6</accession>
<dbReference type="Gene3D" id="3.60.15.10">
    <property type="entry name" value="Ribonuclease Z/Hydroxyacylglutathione hydrolase-like"/>
    <property type="match status" value="1"/>
</dbReference>
<dbReference type="AlphaFoldDB" id="A0A562RDY6"/>
<evidence type="ECO:0000259" key="1">
    <source>
        <dbReference type="SMART" id="SM00849"/>
    </source>
</evidence>
<dbReference type="EMBL" id="VLLA01000013">
    <property type="protein sequence ID" value="TWI66754.1"/>
    <property type="molecule type" value="Genomic_DNA"/>
</dbReference>
<sequence>MSRHAVPGPFRILTMPLWTCETCGAQFSDSAHPPESCPICEDERQFVNWKGQTFLTREALAERHRVVWRDDLGLTGLALEPSFAIGQRALLVPLAEGCLMWDCVPLATPEAIAHVRALGGLKAIAISHPHYYGALADWSDAFGGVPVYLHADDRQWVTRPHPSIVHWTGDRHRISDDVLLLRTGGHFAGATMLHWARGAEGRGALLTGDIAQVTMDRRFVSFMYSYPNYMPLNAAAVRRIAGAVEPLAFDRIYGAWWGRNIANGARAAFAASVARYIAAIA</sequence>
<dbReference type="SMART" id="SM00849">
    <property type="entry name" value="Lactamase_B"/>
    <property type="match status" value="1"/>
</dbReference>
<name>A0A562RDY6_9BRAD</name>
<organism evidence="2 3">
    <name type="scientific">Bradyrhizobium huanghuaihaiense</name>
    <dbReference type="NCBI Taxonomy" id="990078"/>
    <lineage>
        <taxon>Bacteria</taxon>
        <taxon>Pseudomonadati</taxon>
        <taxon>Pseudomonadota</taxon>
        <taxon>Alphaproteobacteria</taxon>
        <taxon>Hyphomicrobiales</taxon>
        <taxon>Nitrobacteraceae</taxon>
        <taxon>Bradyrhizobium</taxon>
    </lineage>
</organism>
<dbReference type="InterPro" id="IPR001279">
    <property type="entry name" value="Metallo-B-lactamas"/>
</dbReference>
<dbReference type="SUPFAM" id="SSF56281">
    <property type="entry name" value="Metallo-hydrolase/oxidoreductase"/>
    <property type="match status" value="1"/>
</dbReference>
<dbReference type="PANTHER" id="PTHR36839">
    <property type="entry name" value="METALLO-BETA-LACTAMASE FAMILY PROTEIN (AFU_ORTHOLOGUE AFUA_5G12770)"/>
    <property type="match status" value="1"/>
</dbReference>
<gene>
    <name evidence="2" type="ORF">IQ16_04921</name>
</gene>
<comment type="caution">
    <text evidence="2">The sequence shown here is derived from an EMBL/GenBank/DDBJ whole genome shotgun (WGS) entry which is preliminary data.</text>
</comment>
<feature type="domain" description="Metallo-beta-lactamase" evidence="1">
    <location>
        <begin position="86"/>
        <end position="256"/>
    </location>
</feature>
<keyword evidence="3" id="KW-1185">Reference proteome</keyword>
<dbReference type="Proteomes" id="UP000316291">
    <property type="component" value="Unassembled WGS sequence"/>
</dbReference>
<dbReference type="PANTHER" id="PTHR36839:SF1">
    <property type="entry name" value="METALLO-BETA-LACTAMASE FAMILY PROTEIN (AFU_ORTHOLOGUE AFUA_5G12770)"/>
    <property type="match status" value="1"/>
</dbReference>
<proteinExistence type="predicted"/>